<comment type="caution">
    <text evidence="1">The sequence shown here is derived from an EMBL/GenBank/DDBJ whole genome shotgun (WGS) entry which is preliminary data.</text>
</comment>
<name>A0AAV3QJL7_LITER</name>
<keyword evidence="2" id="KW-1185">Reference proteome</keyword>
<accession>A0AAV3QJL7</accession>
<dbReference type="AlphaFoldDB" id="A0AAV3QJL7"/>
<dbReference type="EMBL" id="BAABME010004882">
    <property type="protein sequence ID" value="GAA0163883.1"/>
    <property type="molecule type" value="Genomic_DNA"/>
</dbReference>
<evidence type="ECO:0000313" key="1">
    <source>
        <dbReference type="EMBL" id="GAA0163883.1"/>
    </source>
</evidence>
<reference evidence="1 2" key="1">
    <citation type="submission" date="2024-01" db="EMBL/GenBank/DDBJ databases">
        <title>The complete chloroplast genome sequence of Lithospermum erythrorhizon: insights into the phylogenetic relationship among Boraginaceae species and the maternal lineages of purple gromwells.</title>
        <authorList>
            <person name="Okada T."/>
            <person name="Watanabe K."/>
        </authorList>
    </citation>
    <scope>NUCLEOTIDE SEQUENCE [LARGE SCALE GENOMIC DNA]</scope>
</reference>
<dbReference type="Proteomes" id="UP001454036">
    <property type="component" value="Unassembled WGS sequence"/>
</dbReference>
<evidence type="ECO:0000313" key="2">
    <source>
        <dbReference type="Proteomes" id="UP001454036"/>
    </source>
</evidence>
<organism evidence="1 2">
    <name type="scientific">Lithospermum erythrorhizon</name>
    <name type="common">Purple gromwell</name>
    <name type="synonym">Lithospermum officinale var. erythrorhizon</name>
    <dbReference type="NCBI Taxonomy" id="34254"/>
    <lineage>
        <taxon>Eukaryota</taxon>
        <taxon>Viridiplantae</taxon>
        <taxon>Streptophyta</taxon>
        <taxon>Embryophyta</taxon>
        <taxon>Tracheophyta</taxon>
        <taxon>Spermatophyta</taxon>
        <taxon>Magnoliopsida</taxon>
        <taxon>eudicotyledons</taxon>
        <taxon>Gunneridae</taxon>
        <taxon>Pentapetalae</taxon>
        <taxon>asterids</taxon>
        <taxon>lamiids</taxon>
        <taxon>Boraginales</taxon>
        <taxon>Boraginaceae</taxon>
        <taxon>Boraginoideae</taxon>
        <taxon>Lithospermeae</taxon>
        <taxon>Lithospermum</taxon>
    </lineage>
</organism>
<protein>
    <submittedName>
        <fullName evidence="1">Uncharacterized protein</fullName>
    </submittedName>
</protein>
<gene>
    <name evidence="1" type="ORF">LIER_19650</name>
</gene>
<proteinExistence type="predicted"/>
<sequence length="94" mass="10695">MAFDSLTTTRESRSWYSANEHEHTELIDIGESPECLMTEVVESCPLVLPTLSLAQEAESILRAGWFSLWSRIGTRLKEKSQMILKEKEGVMSTF</sequence>